<dbReference type="InterPro" id="IPR053163">
    <property type="entry name" value="HTH-type_regulator_Rgg"/>
</dbReference>
<dbReference type="Gene3D" id="1.25.40.400">
    <property type="match status" value="1"/>
</dbReference>
<sequence>MSAKSKANAYPNGGELFRAIRHRRRLTIKQVHGVLHKTAVSHFENNGSDIRVTNLMTILKPTFTEPQEFFELLDQTNNRLRSLSIQINEAYQNMDVDQLEKLWLRFANASKEDPPQYLIKLVIENFLKDIRREKKPFSVEAEDFIQDYLLASGPWFFFEYYVYANLCYSLSKKANDRLVRHMLKEYSHFHLESYSELFFTAFYNLSTMYLQHSDYQAALAMIHLVDVDQLKANVLYMRHHIIFIELATSLLTQQDVPQTQEKLRLLLKTTKMVDPALYDLNIEWLTSLNIDPNTLTVTPESTAAQ</sequence>
<name>A0A7Y7QGB6_LACRH</name>
<protein>
    <submittedName>
        <fullName evidence="2">Rgg/GadR/MutR family transcriptional regulator</fullName>
    </submittedName>
</protein>
<proteinExistence type="predicted"/>
<gene>
    <name evidence="2" type="ORF">HWN39_08810</name>
</gene>
<evidence type="ECO:0000313" key="2">
    <source>
        <dbReference type="EMBL" id="NVO88607.1"/>
    </source>
</evidence>
<accession>A0A7Y7QGB6</accession>
<reference evidence="2 3" key="1">
    <citation type="submission" date="2020-06" db="EMBL/GenBank/DDBJ databases">
        <title>Lactobacillus rhamnosus QC,genome.</title>
        <authorList>
            <person name="Yi H."/>
            <person name="Jin M."/>
        </authorList>
    </citation>
    <scope>NUCLEOTIDE SEQUENCE [LARGE SCALE GENOMIC DNA]</scope>
    <source>
        <strain evidence="2 3">QC</strain>
    </source>
</reference>
<evidence type="ECO:0000313" key="3">
    <source>
        <dbReference type="Proteomes" id="UP000542889"/>
    </source>
</evidence>
<dbReference type="EMBL" id="JABXWP010000011">
    <property type="protein sequence ID" value="NVO88607.1"/>
    <property type="molecule type" value="Genomic_DNA"/>
</dbReference>
<feature type="domain" description="HTH-type transcriptional regulator Rgg C-terminal" evidence="1">
    <location>
        <begin position="117"/>
        <end position="255"/>
    </location>
</feature>
<dbReference type="Proteomes" id="UP000542889">
    <property type="component" value="Unassembled WGS sequence"/>
</dbReference>
<dbReference type="NCBIfam" id="TIGR01716">
    <property type="entry name" value="RGG_Cterm"/>
    <property type="match status" value="1"/>
</dbReference>
<comment type="caution">
    <text evidence="2">The sequence shown here is derived from an EMBL/GenBank/DDBJ whole genome shotgun (WGS) entry which is preliminary data.</text>
</comment>
<evidence type="ECO:0000259" key="1">
    <source>
        <dbReference type="Pfam" id="PF21259"/>
    </source>
</evidence>
<dbReference type="InterPro" id="IPR010057">
    <property type="entry name" value="Transcription_activator_Rgg_C"/>
</dbReference>
<dbReference type="PANTHER" id="PTHR37038">
    <property type="entry name" value="TRANSCRIPTIONAL REGULATOR-RELATED"/>
    <property type="match status" value="1"/>
</dbReference>
<dbReference type="RefSeq" id="WP_176818207.1">
    <property type="nucleotide sequence ID" value="NZ_JABXWP010000011.1"/>
</dbReference>
<organism evidence="2 3">
    <name type="scientific">Lacticaseibacillus rhamnosus</name>
    <name type="common">Lactobacillus rhamnosus</name>
    <dbReference type="NCBI Taxonomy" id="47715"/>
    <lineage>
        <taxon>Bacteria</taxon>
        <taxon>Bacillati</taxon>
        <taxon>Bacillota</taxon>
        <taxon>Bacilli</taxon>
        <taxon>Lactobacillales</taxon>
        <taxon>Lactobacillaceae</taxon>
        <taxon>Lacticaseibacillus</taxon>
    </lineage>
</organism>
<dbReference type="Pfam" id="PF21259">
    <property type="entry name" value="Rgg_C"/>
    <property type="match status" value="1"/>
</dbReference>
<dbReference type="AlphaFoldDB" id="A0A7Y7QGB6"/>